<sequence>MAQIIDQIVNISIHDAVSAVETTDVNTMAIVGTAGDGSSASAGVYADLDSIGDDFGTGSQLYGMAKNIYAQESMPDKLVVIPCASFAGLQDAIVGAAQAGLDFYHIVTFQDKATSAGLLSLQAWLSDNHKILHVQVPDASGLMAALKDMDVDRVAIYQHVEEVDDNPEYLAAALVALRCAADSARGTFAHKKVKGMTADSYTPTTYAAAIAAGINIYTKVAGEKRVFMGTCANGPKTFIDNVIKDDWIRFNVQSKIFALLGEANDGAGVTYDDTGIQSVAAAIGNVFTQAAGSDRQYIMEGFEVEYKTYDYLKENNEEDVRKRNLPLISGRYSRMNSIHTVNTVKLNVTL</sequence>
<organism evidence="1 2">
    <name type="scientific">Hallerella succinigenes</name>
    <dbReference type="NCBI Taxonomy" id="1896222"/>
    <lineage>
        <taxon>Bacteria</taxon>
        <taxon>Pseudomonadati</taxon>
        <taxon>Fibrobacterota</taxon>
        <taxon>Fibrobacteria</taxon>
        <taxon>Fibrobacterales</taxon>
        <taxon>Fibrobacteraceae</taxon>
        <taxon>Hallerella</taxon>
    </lineage>
</organism>
<dbReference type="Pfam" id="PF11863">
    <property type="entry name" value="DUF3383"/>
    <property type="match status" value="1"/>
</dbReference>
<name>A0A2M9A9H5_9BACT</name>
<dbReference type="EMBL" id="PGEX01000001">
    <property type="protein sequence ID" value="PJJ42386.1"/>
    <property type="molecule type" value="Genomic_DNA"/>
</dbReference>
<evidence type="ECO:0000313" key="1">
    <source>
        <dbReference type="EMBL" id="PJJ42386.1"/>
    </source>
</evidence>
<proteinExistence type="predicted"/>
<dbReference type="AlphaFoldDB" id="A0A2M9A9H5"/>
<comment type="caution">
    <text evidence="1">The sequence shown here is derived from an EMBL/GenBank/DDBJ whole genome shotgun (WGS) entry which is preliminary data.</text>
</comment>
<gene>
    <name evidence="1" type="ORF">BGX16_2412</name>
</gene>
<dbReference type="Proteomes" id="UP000231134">
    <property type="component" value="Unassembled WGS sequence"/>
</dbReference>
<reference evidence="1 2" key="1">
    <citation type="submission" date="2017-11" db="EMBL/GenBank/DDBJ databases">
        <title>Animal gut microbial communities from fecal samples from Wisconsin, USA.</title>
        <authorList>
            <person name="Neumann A."/>
        </authorList>
    </citation>
    <scope>NUCLEOTIDE SEQUENCE [LARGE SCALE GENOMIC DNA]</scope>
    <source>
        <strain evidence="1 2">UWS3</strain>
    </source>
</reference>
<dbReference type="InterPro" id="IPR021808">
    <property type="entry name" value="DUF3383"/>
</dbReference>
<accession>A0A2M9A9H5</accession>
<evidence type="ECO:0000313" key="2">
    <source>
        <dbReference type="Proteomes" id="UP000231134"/>
    </source>
</evidence>
<protein>
    <submittedName>
        <fullName evidence="1">Uncharacterized protein DUF3383</fullName>
    </submittedName>
</protein>
<keyword evidence="2" id="KW-1185">Reference proteome</keyword>